<sequence>MSTTSSVAPKILFTVAIIAALLVATEGLQVRLVCLKGCTMVDEDCPRTRFLNNTKRPGIAVDHERRMMV</sequence>
<feature type="chain" id="PRO_5023888520" evidence="1">
    <location>
        <begin position="28"/>
        <end position="69"/>
    </location>
</feature>
<comment type="caution">
    <text evidence="2">The sequence shown here is derived from an EMBL/GenBank/DDBJ whole genome shotgun (WGS) entry which is preliminary data.</text>
</comment>
<keyword evidence="3" id="KW-1185">Reference proteome</keyword>
<feature type="signal peptide" evidence="1">
    <location>
        <begin position="1"/>
        <end position="27"/>
    </location>
</feature>
<evidence type="ECO:0000313" key="3">
    <source>
        <dbReference type="Proteomes" id="UP000324897"/>
    </source>
</evidence>
<dbReference type="Proteomes" id="UP000324897">
    <property type="component" value="Chromosome 2"/>
</dbReference>
<gene>
    <name evidence="2" type="ORF">EJB05_26244</name>
</gene>
<dbReference type="EMBL" id="RWGY01000013">
    <property type="protein sequence ID" value="TVU23860.1"/>
    <property type="molecule type" value="Genomic_DNA"/>
</dbReference>
<protein>
    <submittedName>
        <fullName evidence="2">Uncharacterized protein</fullName>
    </submittedName>
</protein>
<evidence type="ECO:0000256" key="1">
    <source>
        <dbReference type="SAM" id="SignalP"/>
    </source>
</evidence>
<evidence type="ECO:0000313" key="2">
    <source>
        <dbReference type="EMBL" id="TVU23860.1"/>
    </source>
</evidence>
<organism evidence="2 3">
    <name type="scientific">Eragrostis curvula</name>
    <name type="common">weeping love grass</name>
    <dbReference type="NCBI Taxonomy" id="38414"/>
    <lineage>
        <taxon>Eukaryota</taxon>
        <taxon>Viridiplantae</taxon>
        <taxon>Streptophyta</taxon>
        <taxon>Embryophyta</taxon>
        <taxon>Tracheophyta</taxon>
        <taxon>Spermatophyta</taxon>
        <taxon>Magnoliopsida</taxon>
        <taxon>Liliopsida</taxon>
        <taxon>Poales</taxon>
        <taxon>Poaceae</taxon>
        <taxon>PACMAD clade</taxon>
        <taxon>Chloridoideae</taxon>
        <taxon>Eragrostideae</taxon>
        <taxon>Eragrostidinae</taxon>
        <taxon>Eragrostis</taxon>
    </lineage>
</organism>
<name>A0A5J9UL22_9POAL</name>
<dbReference type="Gramene" id="TVU23860">
    <property type="protein sequence ID" value="TVU23860"/>
    <property type="gene ID" value="EJB05_26244"/>
</dbReference>
<dbReference type="AlphaFoldDB" id="A0A5J9UL22"/>
<proteinExistence type="predicted"/>
<feature type="non-terminal residue" evidence="2">
    <location>
        <position position="69"/>
    </location>
</feature>
<keyword evidence="1" id="KW-0732">Signal</keyword>
<accession>A0A5J9UL22</accession>
<reference evidence="2 3" key="1">
    <citation type="journal article" date="2019" name="Sci. Rep.">
        <title>A high-quality genome of Eragrostis curvula grass provides insights into Poaceae evolution and supports new strategies to enhance forage quality.</title>
        <authorList>
            <person name="Carballo J."/>
            <person name="Santos B.A.C.M."/>
            <person name="Zappacosta D."/>
            <person name="Garbus I."/>
            <person name="Selva J.P."/>
            <person name="Gallo C.A."/>
            <person name="Diaz A."/>
            <person name="Albertini E."/>
            <person name="Caccamo M."/>
            <person name="Echenique V."/>
        </authorList>
    </citation>
    <scope>NUCLEOTIDE SEQUENCE [LARGE SCALE GENOMIC DNA]</scope>
    <source>
        <strain evidence="3">cv. Victoria</strain>
        <tissue evidence="2">Leaf</tissue>
    </source>
</reference>